<dbReference type="EMBL" id="FTNF01000023">
    <property type="protein sequence ID" value="SIR86968.1"/>
    <property type="molecule type" value="Genomic_DNA"/>
</dbReference>
<evidence type="ECO:0000313" key="7">
    <source>
        <dbReference type="Proteomes" id="UP000186004"/>
    </source>
</evidence>
<dbReference type="Pfam" id="PF01547">
    <property type="entry name" value="SBP_bac_1"/>
    <property type="match status" value="1"/>
</dbReference>
<accession>A0A1N7EG49</accession>
<evidence type="ECO:0000256" key="5">
    <source>
        <dbReference type="SAM" id="SignalP"/>
    </source>
</evidence>
<reference evidence="6 7" key="1">
    <citation type="submission" date="2017-01" db="EMBL/GenBank/DDBJ databases">
        <authorList>
            <person name="Mah S.A."/>
            <person name="Swanson W.J."/>
            <person name="Moy G.W."/>
            <person name="Vacquier V.D."/>
        </authorList>
    </citation>
    <scope>NUCLEOTIDE SEQUENCE [LARGE SCALE GENOMIC DNA]</scope>
    <source>
        <strain evidence="6 7">DSM 45758</strain>
    </source>
</reference>
<sequence length="415" mass="44620">MRHGKRWIAAAAVLAALAATGCGSSGGGDGKVTLSYATWSDDQKPAMEAIAKAFEDKHPDIDVQVQVLPWPEYWSTLQVGAAGRTAPDAFWMLADQFPAYAKGKQLLDITDAVKAAGVDLAAYPKAVLDLYDVDGKLYGLPKDFDTNAIWFNKALFDKAGVAYPDDSWTWDDAREAARKLTNPAAGVWGIAAPIDRQGGYYNSIYQAGGKVIGDDGKAAIDSPEAISGLQFWTQMHADGFSPTLKQLSDTEAVQMFMDQKVAMYFSGSFWAQRLYGDQALRPNVGVAPLPKAKQRATMISGILNAGYAGTKHPKELAEFLIFASGKDAAVIQAKSGAVLPAYQDTQQGWLDAMPEFNLKVFVDAVDYSVPLPIAGDAAKWTGLETQYLGPAWEGKQSAADAARAYNTAINEVLAQ</sequence>
<feature type="signal peptide" evidence="5">
    <location>
        <begin position="1"/>
        <end position="18"/>
    </location>
</feature>
<dbReference type="PANTHER" id="PTHR43649:SF31">
    <property type="entry name" value="SN-GLYCEROL-3-PHOSPHATE-BINDING PERIPLASMIC PROTEIN UGPB"/>
    <property type="match status" value="1"/>
</dbReference>
<dbReference type="Gene3D" id="3.40.190.10">
    <property type="entry name" value="Periplasmic binding protein-like II"/>
    <property type="match status" value="1"/>
</dbReference>
<keyword evidence="4 5" id="KW-0732">Signal</keyword>
<keyword evidence="3" id="KW-0813">Transport</keyword>
<organism evidence="6 7">
    <name type="scientific">Micromonospora avicenniae</name>
    <dbReference type="NCBI Taxonomy" id="1198245"/>
    <lineage>
        <taxon>Bacteria</taxon>
        <taxon>Bacillati</taxon>
        <taxon>Actinomycetota</taxon>
        <taxon>Actinomycetes</taxon>
        <taxon>Micromonosporales</taxon>
        <taxon>Micromonosporaceae</taxon>
        <taxon>Micromonospora</taxon>
    </lineage>
</organism>
<name>A0A1N7EG49_9ACTN</name>
<dbReference type="InterPro" id="IPR050490">
    <property type="entry name" value="Bact_solute-bd_prot1"/>
</dbReference>
<dbReference type="PROSITE" id="PS51257">
    <property type="entry name" value="PROKAR_LIPOPROTEIN"/>
    <property type="match status" value="1"/>
</dbReference>
<proteinExistence type="inferred from homology"/>
<dbReference type="PANTHER" id="PTHR43649">
    <property type="entry name" value="ARABINOSE-BINDING PROTEIN-RELATED"/>
    <property type="match status" value="1"/>
</dbReference>
<dbReference type="STRING" id="1198245.SAMN05444858_12336"/>
<dbReference type="Proteomes" id="UP000186004">
    <property type="component" value="Unassembled WGS sequence"/>
</dbReference>
<evidence type="ECO:0000256" key="2">
    <source>
        <dbReference type="ARBA" id="ARBA00008520"/>
    </source>
</evidence>
<dbReference type="InterPro" id="IPR006059">
    <property type="entry name" value="SBP"/>
</dbReference>
<dbReference type="OrthoDB" id="1650177at2"/>
<dbReference type="SUPFAM" id="SSF53850">
    <property type="entry name" value="Periplasmic binding protein-like II"/>
    <property type="match status" value="1"/>
</dbReference>
<comment type="similarity">
    <text evidence="2">Belongs to the bacterial solute-binding protein 1 family.</text>
</comment>
<feature type="chain" id="PRO_5039441481" evidence="5">
    <location>
        <begin position="19"/>
        <end position="415"/>
    </location>
</feature>
<evidence type="ECO:0000313" key="6">
    <source>
        <dbReference type="EMBL" id="SIR86968.1"/>
    </source>
</evidence>
<dbReference type="AlphaFoldDB" id="A0A1N7EG49"/>
<dbReference type="GO" id="GO:0030313">
    <property type="term" value="C:cell envelope"/>
    <property type="evidence" value="ECO:0007669"/>
    <property type="project" value="UniProtKB-SubCell"/>
</dbReference>
<dbReference type="CDD" id="cd13585">
    <property type="entry name" value="PBP2_TMBP_like"/>
    <property type="match status" value="1"/>
</dbReference>
<dbReference type="RefSeq" id="WP_076473382.1">
    <property type="nucleotide sequence ID" value="NZ_FTNF01000023.1"/>
</dbReference>
<comment type="subcellular location">
    <subcellularLocation>
        <location evidence="1">Cell envelope</location>
    </subcellularLocation>
</comment>
<protein>
    <submittedName>
        <fullName evidence="6">Carbohydrate ABC transporter substrate-binding protein, CUT1 family</fullName>
    </submittedName>
</protein>
<gene>
    <name evidence="6" type="ORF">SAMN05444858_12336</name>
</gene>
<keyword evidence="7" id="KW-1185">Reference proteome</keyword>
<evidence type="ECO:0000256" key="1">
    <source>
        <dbReference type="ARBA" id="ARBA00004196"/>
    </source>
</evidence>
<evidence type="ECO:0000256" key="4">
    <source>
        <dbReference type="ARBA" id="ARBA00022729"/>
    </source>
</evidence>
<evidence type="ECO:0000256" key="3">
    <source>
        <dbReference type="ARBA" id="ARBA00022448"/>
    </source>
</evidence>